<reference evidence="2 3" key="1">
    <citation type="submission" date="2018-01" db="EMBL/GenBank/DDBJ databases">
        <title>Glutamicibacter soli strain NHPC-3 Whole genome sequence and assembly.</title>
        <authorList>
            <person name="Choudhury P."/>
            <person name="Gupta D."/>
            <person name="Sengupta K."/>
            <person name="Jawed A."/>
            <person name="Sultana N."/>
            <person name="Saha P."/>
        </authorList>
    </citation>
    <scope>NUCLEOTIDE SEQUENCE [LARGE SCALE GENOMIC DNA]</scope>
    <source>
        <strain evidence="2 3">NHPC-3</strain>
    </source>
</reference>
<accession>A0A365YFR3</accession>
<dbReference type="Gene3D" id="3.10.290.30">
    <property type="entry name" value="MM3350-like"/>
    <property type="match status" value="1"/>
</dbReference>
<dbReference type="AlphaFoldDB" id="A0A365YFR3"/>
<dbReference type="RefSeq" id="WP_113607383.1">
    <property type="nucleotide sequence ID" value="NZ_POAF01000004.1"/>
</dbReference>
<proteinExistence type="predicted"/>
<organism evidence="2 3">
    <name type="scientific">Glutamicibacter soli</name>
    <dbReference type="NCBI Taxonomy" id="453836"/>
    <lineage>
        <taxon>Bacteria</taxon>
        <taxon>Bacillati</taxon>
        <taxon>Actinomycetota</taxon>
        <taxon>Actinomycetes</taxon>
        <taxon>Micrococcales</taxon>
        <taxon>Micrococcaceae</taxon>
        <taxon>Glutamicibacter</taxon>
    </lineage>
</organism>
<name>A0A365YFR3_9MICC</name>
<dbReference type="InterPro" id="IPR012912">
    <property type="entry name" value="Plasmid_pRiA4b_Orf3-like"/>
</dbReference>
<dbReference type="SUPFAM" id="SSF159941">
    <property type="entry name" value="MM3350-like"/>
    <property type="match status" value="1"/>
</dbReference>
<dbReference type="PANTHER" id="PTHR41878:SF1">
    <property type="entry name" value="TNPR PROTEIN"/>
    <property type="match status" value="1"/>
</dbReference>
<evidence type="ECO:0000259" key="1">
    <source>
        <dbReference type="Pfam" id="PF07929"/>
    </source>
</evidence>
<dbReference type="EMBL" id="POAF01000004">
    <property type="protein sequence ID" value="RBM01217.1"/>
    <property type="molecule type" value="Genomic_DNA"/>
</dbReference>
<evidence type="ECO:0000313" key="3">
    <source>
        <dbReference type="Proteomes" id="UP000252167"/>
    </source>
</evidence>
<dbReference type="InterPro" id="IPR024047">
    <property type="entry name" value="MM3350-like_sf"/>
</dbReference>
<dbReference type="Proteomes" id="UP000252167">
    <property type="component" value="Unassembled WGS sequence"/>
</dbReference>
<gene>
    <name evidence="2" type="ORF">C1H84_10620</name>
</gene>
<evidence type="ECO:0000313" key="2">
    <source>
        <dbReference type="EMBL" id="RBM01217.1"/>
    </source>
</evidence>
<feature type="domain" description="Plasmid pRiA4b Orf3-like" evidence="1">
    <location>
        <begin position="406"/>
        <end position="567"/>
    </location>
</feature>
<dbReference type="PANTHER" id="PTHR41878">
    <property type="entry name" value="LEXA REPRESSOR-RELATED"/>
    <property type="match status" value="1"/>
</dbReference>
<keyword evidence="3" id="KW-1185">Reference proteome</keyword>
<comment type="caution">
    <text evidence="2">The sequence shown here is derived from an EMBL/GenBank/DDBJ whole genome shotgun (WGS) entry which is preliminary data.</text>
</comment>
<protein>
    <recommendedName>
        <fullName evidence="1">Plasmid pRiA4b Orf3-like domain-containing protein</fullName>
    </recommendedName>
</protein>
<dbReference type="Pfam" id="PF07929">
    <property type="entry name" value="PRiA4_ORF3"/>
    <property type="match status" value="1"/>
</dbReference>
<sequence length="588" mass="66176">MAKKKKKPQRKQGHPAKVNANVMSLAHAKVKRGLDALTPDYVRWYEQTYQGTGAVEMDLMAVRDSLSFYADLVGLDSVTDFDPQAIVAIVHGLVEREEHREDQKHLGMILSEAWISYSLFLEESGLWKHHARELEMLREGLHSTQFSFNGGPGIGGIFEEEAELSTEEREAAAKAQFDAMPVVALGHAMAAWVAQSPERRWDSNDPQPFIQSAMQELEASIPSGITGERREIIMGYVFMSLVMAGVLSLDFGQPQLMENAEGFATAEGDVGLGATYLLVRSMVQLLIATPEEGNEEADEVWDLTLGWLTAAQDGEPHLVAEDRYPDRSEEVWAKAHARMREMIDLGIVESGDYYTVPPMVQTILADLEDEDLGPEDNEESLYGDAADWEEEELFRPARTEPYTGKVLQLKLGLRDTKPPIWRRVLVPMDLHLGDLHDIIQAAFDWDNTHLHIFRTGLYDGTSYGADIPELEVDVDETAALVSEVLKAEKDRLEYSYDFGDDWRVRIDVEKVLDADGEFLPRCIGGRRFSPLENSGGTEGWDAKMDIIRDAGHPEHEEVQEWLADTYFEIPDPAEFTIESVNERLMAEF</sequence>